<evidence type="ECO:0000313" key="3">
    <source>
        <dbReference type="Proteomes" id="UP000823775"/>
    </source>
</evidence>
<gene>
    <name evidence="2" type="ORF">HAX54_036336</name>
</gene>
<evidence type="ECO:0000313" key="2">
    <source>
        <dbReference type="EMBL" id="MCD9646470.1"/>
    </source>
</evidence>
<comment type="caution">
    <text evidence="2">The sequence shown here is derived from an EMBL/GenBank/DDBJ whole genome shotgun (WGS) entry which is preliminary data.</text>
</comment>
<name>A0ABS8VKN3_DATST</name>
<proteinExistence type="predicted"/>
<evidence type="ECO:0000256" key="1">
    <source>
        <dbReference type="SAM" id="MobiDB-lite"/>
    </source>
</evidence>
<feature type="region of interest" description="Disordered" evidence="1">
    <location>
        <begin position="1"/>
        <end position="41"/>
    </location>
</feature>
<feature type="compositionally biased region" description="Basic and acidic residues" evidence="1">
    <location>
        <begin position="25"/>
        <end position="41"/>
    </location>
</feature>
<keyword evidence="3" id="KW-1185">Reference proteome</keyword>
<sequence length="86" mass="9870">AMTSNRKNTDRHTRKAPSSNKGKNKSKEKGKDTPVHANAEKRLHFCVEGMKTYFIKYRDGRLFTLEKSLNLSGLGNEFPKINRQFA</sequence>
<dbReference type="EMBL" id="JACEIK010004808">
    <property type="protein sequence ID" value="MCD9646470.1"/>
    <property type="molecule type" value="Genomic_DNA"/>
</dbReference>
<organism evidence="2 3">
    <name type="scientific">Datura stramonium</name>
    <name type="common">Jimsonweed</name>
    <name type="synonym">Common thornapple</name>
    <dbReference type="NCBI Taxonomy" id="4076"/>
    <lineage>
        <taxon>Eukaryota</taxon>
        <taxon>Viridiplantae</taxon>
        <taxon>Streptophyta</taxon>
        <taxon>Embryophyta</taxon>
        <taxon>Tracheophyta</taxon>
        <taxon>Spermatophyta</taxon>
        <taxon>Magnoliopsida</taxon>
        <taxon>eudicotyledons</taxon>
        <taxon>Gunneridae</taxon>
        <taxon>Pentapetalae</taxon>
        <taxon>asterids</taxon>
        <taxon>lamiids</taxon>
        <taxon>Solanales</taxon>
        <taxon>Solanaceae</taxon>
        <taxon>Solanoideae</taxon>
        <taxon>Datureae</taxon>
        <taxon>Datura</taxon>
    </lineage>
</organism>
<accession>A0ABS8VKN3</accession>
<dbReference type="Proteomes" id="UP000823775">
    <property type="component" value="Unassembled WGS sequence"/>
</dbReference>
<protein>
    <submittedName>
        <fullName evidence="2">Uncharacterized protein</fullName>
    </submittedName>
</protein>
<feature type="non-terminal residue" evidence="2">
    <location>
        <position position="86"/>
    </location>
</feature>
<feature type="non-terminal residue" evidence="2">
    <location>
        <position position="1"/>
    </location>
</feature>
<reference evidence="2 3" key="1">
    <citation type="journal article" date="2021" name="BMC Genomics">
        <title>Datura genome reveals duplications of psychoactive alkaloid biosynthetic genes and high mutation rate following tissue culture.</title>
        <authorList>
            <person name="Rajewski A."/>
            <person name="Carter-House D."/>
            <person name="Stajich J."/>
            <person name="Litt A."/>
        </authorList>
    </citation>
    <scope>NUCLEOTIDE SEQUENCE [LARGE SCALE GENOMIC DNA]</scope>
    <source>
        <strain evidence="2">AR-01</strain>
    </source>
</reference>